<reference evidence="1 2" key="1">
    <citation type="journal article" date="2015" name="Nature">
        <title>rRNA introns, odd ribosomes, and small enigmatic genomes across a large radiation of phyla.</title>
        <authorList>
            <person name="Brown C.T."/>
            <person name="Hug L.A."/>
            <person name="Thomas B.C."/>
            <person name="Sharon I."/>
            <person name="Castelle C.J."/>
            <person name="Singh A."/>
            <person name="Wilkins M.J."/>
            <person name="Williams K.H."/>
            <person name="Banfield J.F."/>
        </authorList>
    </citation>
    <scope>NUCLEOTIDE SEQUENCE [LARGE SCALE GENOMIC DNA]</scope>
</reference>
<gene>
    <name evidence="1" type="ORF">UR96_C0002G0025</name>
</gene>
<protein>
    <submittedName>
        <fullName evidence="1">Uncharacterized protein</fullName>
    </submittedName>
</protein>
<dbReference type="EMBL" id="LBRE01000002">
    <property type="protein sequence ID" value="KKP92996.1"/>
    <property type="molecule type" value="Genomic_DNA"/>
</dbReference>
<feature type="non-terminal residue" evidence="1">
    <location>
        <position position="1"/>
    </location>
</feature>
<name>A0A0G0DVL4_9BACT</name>
<organism evidence="1 2">
    <name type="scientific">candidate division WS6 bacterium GW2011_GWC1_36_11</name>
    <dbReference type="NCBI Taxonomy" id="1619090"/>
    <lineage>
        <taxon>Bacteria</taxon>
        <taxon>Candidatus Dojkabacteria</taxon>
    </lineage>
</organism>
<dbReference type="AlphaFoldDB" id="A0A0G0DVL4"/>
<sequence length="26" mass="2940">IIAVLNLLVYNNGMIPKPIHRHGIEN</sequence>
<proteinExistence type="predicted"/>
<comment type="caution">
    <text evidence="1">The sequence shown here is derived from an EMBL/GenBank/DDBJ whole genome shotgun (WGS) entry which is preliminary data.</text>
</comment>
<evidence type="ECO:0000313" key="2">
    <source>
        <dbReference type="Proteomes" id="UP000034140"/>
    </source>
</evidence>
<evidence type="ECO:0000313" key="1">
    <source>
        <dbReference type="EMBL" id="KKP92996.1"/>
    </source>
</evidence>
<accession>A0A0G0DVL4</accession>
<dbReference type="Proteomes" id="UP000034140">
    <property type="component" value="Unassembled WGS sequence"/>
</dbReference>